<evidence type="ECO:0000259" key="2">
    <source>
        <dbReference type="Pfam" id="PF02543"/>
    </source>
</evidence>
<dbReference type="Gene3D" id="3.90.870.20">
    <property type="entry name" value="Carbamoyltransferase, C-terminal domain"/>
    <property type="match status" value="1"/>
</dbReference>
<sequence length="577" mass="64676">MIVLGVAGAVSHDPSAALFVDGQLVAAAEEERFIRDKHAKGRFPYEATRFCLEHAGIAPGDVDVVAFPYAKIPLSSPARWHYAARHWYAPDRALTALLRGNRRYHRNHSLLEKLVADLGITNARLEMVEHHLAHASSAYHLSGFEEKTAILGIDGKGEYATTFFGYGENGRIHKIKEFYDPDSLGGVYGAMTEYLGFEMLDGEFKVMGMAPYGDPSRFDFSRLIEYDQRSFKVNTRLVNVIGLRRYRDQNGKGMYFSPKLVDWLGPPREGDEIDDPYVDYAASMQDLLEKVSLGLIEHYLGDILQETGKLAFAGGVALNVKLNQRILARDDVQELFVQPAASDAGTAIGAASYIVSQLGEKVQPMQHAYLGPSYSNEQCIAACEAHPEKPKWQRIDQVPQRVAKILAEGNPVAWFQGRMEFGPRALGNRSILGAPNVPGIADRINEQIKYRERWRPFCPSILDRVAPEMLQTDHPAPYMTITFDVGEGWKERVPEVVHEDGTARAQVVTRNTNPRYYELIEELEKHTGNGVILNTSLNRRGEPMVCSPEDALNMFYGSDLQYLIMEDILVTKIPDEQ</sequence>
<dbReference type="InterPro" id="IPR038152">
    <property type="entry name" value="Carbam_trans_C_sf"/>
</dbReference>
<dbReference type="InterPro" id="IPR031730">
    <property type="entry name" value="Carbam_trans_C"/>
</dbReference>
<dbReference type="PANTHER" id="PTHR34847">
    <property type="entry name" value="NODULATION PROTEIN U"/>
    <property type="match status" value="1"/>
</dbReference>
<evidence type="ECO:0000256" key="1">
    <source>
        <dbReference type="ARBA" id="ARBA00006129"/>
    </source>
</evidence>
<proteinExistence type="inferred from homology"/>
<dbReference type="Pfam" id="PF02543">
    <property type="entry name" value="Carbam_trans_N"/>
    <property type="match status" value="1"/>
</dbReference>
<dbReference type="Proteomes" id="UP000885822">
    <property type="component" value="Unassembled WGS sequence"/>
</dbReference>
<comment type="similarity">
    <text evidence="1">Belongs to the NodU/CmcH family.</text>
</comment>
<dbReference type="PANTHER" id="PTHR34847:SF1">
    <property type="entry name" value="NODULATION PROTEIN U"/>
    <property type="match status" value="1"/>
</dbReference>
<protein>
    <submittedName>
        <fullName evidence="4">Carbamoyltransferase</fullName>
    </submittedName>
</protein>
<dbReference type="InterPro" id="IPR003696">
    <property type="entry name" value="Carbtransf_dom"/>
</dbReference>
<dbReference type="GO" id="GO:0003824">
    <property type="term" value="F:catalytic activity"/>
    <property type="evidence" value="ECO:0007669"/>
    <property type="project" value="InterPro"/>
</dbReference>
<evidence type="ECO:0000259" key="3">
    <source>
        <dbReference type="Pfam" id="PF16861"/>
    </source>
</evidence>
<dbReference type="Pfam" id="PF16861">
    <property type="entry name" value="Carbam_trans_C"/>
    <property type="match status" value="1"/>
</dbReference>
<evidence type="ECO:0000313" key="4">
    <source>
        <dbReference type="EMBL" id="HDK38324.1"/>
    </source>
</evidence>
<organism evidence="4">
    <name type="scientific">Thiolapillus brandeum</name>
    <dbReference type="NCBI Taxonomy" id="1076588"/>
    <lineage>
        <taxon>Bacteria</taxon>
        <taxon>Pseudomonadati</taxon>
        <taxon>Pseudomonadota</taxon>
        <taxon>Gammaproteobacteria</taxon>
        <taxon>Chromatiales</taxon>
        <taxon>Sedimenticolaceae</taxon>
        <taxon>Thiolapillus</taxon>
    </lineage>
</organism>
<dbReference type="InterPro" id="IPR043129">
    <property type="entry name" value="ATPase_NBD"/>
</dbReference>
<gene>
    <name evidence="4" type="ORF">ENG92_04840</name>
</gene>
<dbReference type="Gene3D" id="3.30.420.40">
    <property type="match status" value="2"/>
</dbReference>
<comment type="caution">
    <text evidence="4">The sequence shown here is derived from an EMBL/GenBank/DDBJ whole genome shotgun (WGS) entry which is preliminary data.</text>
</comment>
<feature type="domain" description="Carbamoyltransferase C-terminal" evidence="3">
    <location>
        <begin position="403"/>
        <end position="572"/>
    </location>
</feature>
<dbReference type="CDD" id="cd24098">
    <property type="entry name" value="ASKHA_NBD_TobZ_N"/>
    <property type="match status" value="1"/>
</dbReference>
<dbReference type="EMBL" id="DRCV01000212">
    <property type="protein sequence ID" value="HDK38324.1"/>
    <property type="molecule type" value="Genomic_DNA"/>
</dbReference>
<dbReference type="InterPro" id="IPR051338">
    <property type="entry name" value="NodU/CmcH_Carbamoyltrnsfr"/>
</dbReference>
<feature type="domain" description="Carbamoyltransferase" evidence="2">
    <location>
        <begin position="4"/>
        <end position="351"/>
    </location>
</feature>
<dbReference type="SUPFAM" id="SSF53067">
    <property type="entry name" value="Actin-like ATPase domain"/>
    <property type="match status" value="1"/>
</dbReference>
<accession>A0A831KDC6</accession>
<name>A0A831KDC6_9GAMM</name>
<reference evidence="4" key="1">
    <citation type="journal article" date="2020" name="mSystems">
        <title>Genome- and Community-Level Interaction Insights into Carbon Utilization and Element Cycling Functions of Hydrothermarchaeota in Hydrothermal Sediment.</title>
        <authorList>
            <person name="Zhou Z."/>
            <person name="Liu Y."/>
            <person name="Xu W."/>
            <person name="Pan J."/>
            <person name="Luo Z.H."/>
            <person name="Li M."/>
        </authorList>
    </citation>
    <scope>NUCLEOTIDE SEQUENCE [LARGE SCALE GENOMIC DNA]</scope>
    <source>
        <strain evidence="4">HyVt-26</strain>
    </source>
</reference>
<dbReference type="AlphaFoldDB" id="A0A831KDC6"/>